<organism evidence="2 3">
    <name type="scientific">Alkalibacter rhizosphaerae</name>
    <dbReference type="NCBI Taxonomy" id="2815577"/>
    <lineage>
        <taxon>Bacteria</taxon>
        <taxon>Bacillati</taxon>
        <taxon>Bacillota</taxon>
        <taxon>Clostridia</taxon>
        <taxon>Eubacteriales</taxon>
        <taxon>Eubacteriaceae</taxon>
        <taxon>Alkalibacter</taxon>
    </lineage>
</organism>
<protein>
    <submittedName>
        <fullName evidence="2">Uncharacterized protein</fullName>
    </submittedName>
</protein>
<dbReference type="AlphaFoldDB" id="A0A974XFZ5"/>
<feature type="transmembrane region" description="Helical" evidence="1">
    <location>
        <begin position="115"/>
        <end position="135"/>
    </location>
</feature>
<proteinExistence type="predicted"/>
<reference evidence="2" key="1">
    <citation type="submission" date="2021-03" db="EMBL/GenBank/DDBJ databases">
        <title>Alkalibacter marinus sp. nov., isolated from tidal flat sediment.</title>
        <authorList>
            <person name="Namirimu T."/>
            <person name="Yang J.-A."/>
            <person name="Yang S.-H."/>
            <person name="Kim Y.-J."/>
            <person name="Kwon K.K."/>
        </authorList>
    </citation>
    <scope>NUCLEOTIDE SEQUENCE</scope>
    <source>
        <strain evidence="2">ES005</strain>
    </source>
</reference>
<keyword evidence="3" id="KW-1185">Reference proteome</keyword>
<accession>A0A974XFZ5</accession>
<dbReference type="KEGG" id="alka:J0B03_09460"/>
<sequence>MFAENPWKSFLRGLFVAVLLMVIVGLNTLEFLHYFIARGENTLFDQPVEAVARAEFFIMLLFSLPALAAGLFLLTRIKEASFQSYLICGILIVFTLIKLFFYIPNVLLGSMPLWYILKQFPPILFSGWLGISASMRLSDLKYRKYL</sequence>
<name>A0A974XFZ5_9FIRM</name>
<dbReference type="Proteomes" id="UP000663499">
    <property type="component" value="Chromosome"/>
</dbReference>
<evidence type="ECO:0000313" key="2">
    <source>
        <dbReference type="EMBL" id="QSX08025.1"/>
    </source>
</evidence>
<keyword evidence="1" id="KW-1133">Transmembrane helix</keyword>
<feature type="transmembrane region" description="Helical" evidence="1">
    <location>
        <begin position="82"/>
        <end position="103"/>
    </location>
</feature>
<evidence type="ECO:0000256" key="1">
    <source>
        <dbReference type="SAM" id="Phobius"/>
    </source>
</evidence>
<feature type="transmembrane region" description="Helical" evidence="1">
    <location>
        <begin position="12"/>
        <end position="36"/>
    </location>
</feature>
<evidence type="ECO:0000313" key="3">
    <source>
        <dbReference type="Proteomes" id="UP000663499"/>
    </source>
</evidence>
<feature type="transmembrane region" description="Helical" evidence="1">
    <location>
        <begin position="56"/>
        <end position="75"/>
    </location>
</feature>
<dbReference type="RefSeq" id="WP_207299367.1">
    <property type="nucleotide sequence ID" value="NZ_CP071444.1"/>
</dbReference>
<keyword evidence="1" id="KW-0812">Transmembrane</keyword>
<keyword evidence="1" id="KW-0472">Membrane</keyword>
<dbReference type="EMBL" id="CP071444">
    <property type="protein sequence ID" value="QSX08025.1"/>
    <property type="molecule type" value="Genomic_DNA"/>
</dbReference>
<gene>
    <name evidence="2" type="ORF">J0B03_09460</name>
</gene>